<evidence type="ECO:0000313" key="3">
    <source>
        <dbReference type="Proteomes" id="UP000001992"/>
    </source>
</evidence>
<dbReference type="Proteomes" id="UP000001992">
    <property type="component" value="Chromosome"/>
</dbReference>
<name>A5ULP7_METS3</name>
<sequence length="115" mass="13303">MKHMNKAAKLCIVLAAIICLFSITAYESNTPTKEETLNSSDEYLPPTTNISDSYLNSSADKKENNHHTPSPIHHTTTSYSYDYDNSYDDAIGDDYYYDDAYYDDRYGDSWEYYDE</sequence>
<organism evidence="2 3">
    <name type="scientific">Methanobrevibacter smithii (strain ATCC 35061 / DSM 861 / OCM 144 / PS)</name>
    <dbReference type="NCBI Taxonomy" id="420247"/>
    <lineage>
        <taxon>Archaea</taxon>
        <taxon>Methanobacteriati</taxon>
        <taxon>Methanobacteriota</taxon>
        <taxon>Methanomada group</taxon>
        <taxon>Methanobacteria</taxon>
        <taxon>Methanobacteriales</taxon>
        <taxon>Methanobacteriaceae</taxon>
        <taxon>Methanobrevibacter</taxon>
    </lineage>
</organism>
<protein>
    <submittedName>
        <fullName evidence="2">Uncharacterized protein</fullName>
    </submittedName>
</protein>
<feature type="compositionally biased region" description="Low complexity" evidence="1">
    <location>
        <begin position="67"/>
        <end position="81"/>
    </location>
</feature>
<dbReference type="STRING" id="420247.Msm_0920"/>
<dbReference type="EnsemblBacteria" id="ABQ87125">
    <property type="protein sequence ID" value="ABQ87125"/>
    <property type="gene ID" value="Msm_0920"/>
</dbReference>
<feature type="region of interest" description="Disordered" evidence="1">
    <location>
        <begin position="31"/>
        <end position="81"/>
    </location>
</feature>
<dbReference type="PATRIC" id="fig|420247.28.peg.916"/>
<evidence type="ECO:0000313" key="2">
    <source>
        <dbReference type="EMBL" id="ABQ87125.1"/>
    </source>
</evidence>
<feature type="compositionally biased region" description="Polar residues" evidence="1">
    <location>
        <begin position="31"/>
        <end position="58"/>
    </location>
</feature>
<keyword evidence="3" id="KW-1185">Reference proteome</keyword>
<dbReference type="AlphaFoldDB" id="A5ULP7"/>
<dbReference type="HOGENOM" id="CLU_2103551_0_0_2"/>
<evidence type="ECO:0000256" key="1">
    <source>
        <dbReference type="SAM" id="MobiDB-lite"/>
    </source>
</evidence>
<reference evidence="2 3" key="1">
    <citation type="journal article" date="2007" name="Proc. Natl. Acad. Sci. U.S.A.">
        <title>Genomic and metabolic adaptations of Methanobrevibacter smithii to the human gut.</title>
        <authorList>
            <person name="Samuel B.S."/>
            <person name="Hansen E.E."/>
            <person name="Manchester J.K."/>
            <person name="Coutinho P.M."/>
            <person name="Henrissat B."/>
            <person name="Fulton R."/>
            <person name="Latreille P."/>
            <person name="Kim K."/>
            <person name="Wilson R.K."/>
            <person name="Gordon J.I."/>
        </authorList>
    </citation>
    <scope>NUCLEOTIDE SEQUENCE [LARGE SCALE GENOMIC DNA]</scope>
    <source>
        <strain evidence="3">ATCC 35061 / DSM 861 / OCM 144 / PS</strain>
    </source>
</reference>
<dbReference type="EMBL" id="CP000678">
    <property type="protein sequence ID" value="ABQ87125.1"/>
    <property type="molecule type" value="Genomic_DNA"/>
</dbReference>
<accession>A5ULP7</accession>
<gene>
    <name evidence="2" type="ordered locus">Msm_0920</name>
</gene>
<dbReference type="KEGG" id="msi:Msm_0920"/>
<proteinExistence type="predicted"/>
<dbReference type="BioCyc" id="MSMI420247:GHWZ-945-MONOMER"/>